<protein>
    <recommendedName>
        <fullName evidence="7">EGF-like domain-containing protein</fullName>
    </recommendedName>
</protein>
<feature type="domain" description="EGF-like" evidence="7">
    <location>
        <begin position="30"/>
        <end position="68"/>
    </location>
</feature>
<evidence type="ECO:0000313" key="9">
    <source>
        <dbReference type="Proteomes" id="UP000663836"/>
    </source>
</evidence>
<evidence type="ECO:0000256" key="3">
    <source>
        <dbReference type="ARBA" id="ARBA00022737"/>
    </source>
</evidence>
<dbReference type="PROSITE" id="PS50026">
    <property type="entry name" value="EGF_3"/>
    <property type="match status" value="2"/>
</dbReference>
<dbReference type="Pfam" id="PF00008">
    <property type="entry name" value="EGF"/>
    <property type="match status" value="2"/>
</dbReference>
<keyword evidence="1 6" id="KW-0245">EGF-like domain</keyword>
<evidence type="ECO:0000259" key="7">
    <source>
        <dbReference type="PROSITE" id="PS50026"/>
    </source>
</evidence>
<dbReference type="FunFam" id="2.10.25.10:FF:000185">
    <property type="entry name" value="basement membrane-specific heparan sulfate proteoglycan core protein-like"/>
    <property type="match status" value="1"/>
</dbReference>
<dbReference type="PRINTS" id="PR00010">
    <property type="entry name" value="EGFBLOOD"/>
</dbReference>
<feature type="domain" description="EGF-like" evidence="7">
    <location>
        <begin position="1"/>
        <end position="29"/>
    </location>
</feature>
<dbReference type="GO" id="GO:0032991">
    <property type="term" value="C:protein-containing complex"/>
    <property type="evidence" value="ECO:0007669"/>
    <property type="project" value="TreeGrafter"/>
</dbReference>
<dbReference type="GO" id="GO:0007157">
    <property type="term" value="P:heterophilic cell-cell adhesion via plasma membrane cell adhesion molecules"/>
    <property type="evidence" value="ECO:0007669"/>
    <property type="project" value="TreeGrafter"/>
</dbReference>
<dbReference type="EMBL" id="CAJOBD010028498">
    <property type="protein sequence ID" value="CAF4275436.1"/>
    <property type="molecule type" value="Genomic_DNA"/>
</dbReference>
<dbReference type="PROSITE" id="PS01186">
    <property type="entry name" value="EGF_2"/>
    <property type="match status" value="2"/>
</dbReference>
<comment type="caution">
    <text evidence="8">The sequence shown here is derived from an EMBL/GenBank/DDBJ whole genome shotgun (WGS) entry which is preliminary data.</text>
</comment>
<keyword evidence="5" id="KW-0325">Glycoprotein</keyword>
<feature type="non-terminal residue" evidence="8">
    <location>
        <position position="1"/>
    </location>
</feature>
<evidence type="ECO:0000313" key="8">
    <source>
        <dbReference type="EMBL" id="CAF4275436.1"/>
    </source>
</evidence>
<evidence type="ECO:0000256" key="4">
    <source>
        <dbReference type="ARBA" id="ARBA00023157"/>
    </source>
</evidence>
<dbReference type="PANTHER" id="PTHR24049">
    <property type="entry name" value="CRUMBS FAMILY MEMBER"/>
    <property type="match status" value="1"/>
</dbReference>
<dbReference type="SMART" id="SM00181">
    <property type="entry name" value="EGF"/>
    <property type="match status" value="2"/>
</dbReference>
<dbReference type="SMART" id="SM00179">
    <property type="entry name" value="EGF_CA"/>
    <property type="match status" value="2"/>
</dbReference>
<proteinExistence type="predicted"/>
<dbReference type="InterPro" id="IPR000742">
    <property type="entry name" value="EGF"/>
</dbReference>
<evidence type="ECO:0000256" key="6">
    <source>
        <dbReference type="PROSITE-ProRule" id="PRU00076"/>
    </source>
</evidence>
<gene>
    <name evidence="8" type="ORF">JBS370_LOCUS39577</name>
</gene>
<accession>A0A820GGT9</accession>
<keyword evidence="3" id="KW-0677">Repeat</keyword>
<dbReference type="PANTHER" id="PTHR24049:SF22">
    <property type="entry name" value="DROSOPHILA CRUMBS HOMOLOG"/>
    <property type="match status" value="1"/>
</dbReference>
<sequence>PCMNQGTCIRDNGGFRCVCPSGYSGSRCEIRDACQPNPCLNGGTCRPINGNGGFQCTCPAGFTGICCET</sequence>
<comment type="caution">
    <text evidence="6">Lacks conserved residue(s) required for the propagation of feature annotation.</text>
</comment>
<reference evidence="8" key="1">
    <citation type="submission" date="2021-02" db="EMBL/GenBank/DDBJ databases">
        <authorList>
            <person name="Nowell W R."/>
        </authorList>
    </citation>
    <scope>NUCLEOTIDE SEQUENCE</scope>
</reference>
<dbReference type="SUPFAM" id="SSF57196">
    <property type="entry name" value="EGF/Laminin"/>
    <property type="match status" value="2"/>
</dbReference>
<feature type="disulfide bond" evidence="6">
    <location>
        <begin position="39"/>
        <end position="56"/>
    </location>
</feature>
<keyword evidence="4 6" id="KW-1015">Disulfide bond</keyword>
<dbReference type="CDD" id="cd00054">
    <property type="entry name" value="EGF_CA"/>
    <property type="match status" value="2"/>
</dbReference>
<dbReference type="Gene3D" id="2.10.25.10">
    <property type="entry name" value="Laminin"/>
    <property type="match status" value="2"/>
</dbReference>
<organism evidence="8 9">
    <name type="scientific">Rotaria sordida</name>
    <dbReference type="NCBI Taxonomy" id="392033"/>
    <lineage>
        <taxon>Eukaryota</taxon>
        <taxon>Metazoa</taxon>
        <taxon>Spiralia</taxon>
        <taxon>Gnathifera</taxon>
        <taxon>Rotifera</taxon>
        <taxon>Eurotatoria</taxon>
        <taxon>Bdelloidea</taxon>
        <taxon>Philodinida</taxon>
        <taxon>Philodinidae</taxon>
        <taxon>Rotaria</taxon>
    </lineage>
</organism>
<feature type="non-terminal residue" evidence="8">
    <location>
        <position position="69"/>
    </location>
</feature>
<dbReference type="InterPro" id="IPR051022">
    <property type="entry name" value="Notch_Cell-Fate_Det"/>
</dbReference>
<dbReference type="PROSITE" id="PS00022">
    <property type="entry name" value="EGF_1"/>
    <property type="match status" value="2"/>
</dbReference>
<dbReference type="GO" id="GO:0005886">
    <property type="term" value="C:plasma membrane"/>
    <property type="evidence" value="ECO:0007669"/>
    <property type="project" value="TreeGrafter"/>
</dbReference>
<evidence type="ECO:0000256" key="5">
    <source>
        <dbReference type="ARBA" id="ARBA00023180"/>
    </source>
</evidence>
<dbReference type="AlphaFoldDB" id="A0A820GGT9"/>
<keyword evidence="2" id="KW-0732">Signal</keyword>
<evidence type="ECO:0000256" key="1">
    <source>
        <dbReference type="ARBA" id="ARBA00022536"/>
    </source>
</evidence>
<dbReference type="InterPro" id="IPR001881">
    <property type="entry name" value="EGF-like_Ca-bd_dom"/>
</dbReference>
<dbReference type="GO" id="GO:0045197">
    <property type="term" value="P:establishment or maintenance of epithelial cell apical/basal polarity"/>
    <property type="evidence" value="ECO:0007669"/>
    <property type="project" value="TreeGrafter"/>
</dbReference>
<dbReference type="Proteomes" id="UP000663836">
    <property type="component" value="Unassembled WGS sequence"/>
</dbReference>
<feature type="disulfide bond" evidence="6">
    <location>
        <begin position="19"/>
        <end position="28"/>
    </location>
</feature>
<evidence type="ECO:0000256" key="2">
    <source>
        <dbReference type="ARBA" id="ARBA00022729"/>
    </source>
</evidence>
<feature type="disulfide bond" evidence="6">
    <location>
        <begin position="58"/>
        <end position="67"/>
    </location>
</feature>
<dbReference type="GO" id="GO:0005509">
    <property type="term" value="F:calcium ion binding"/>
    <property type="evidence" value="ECO:0007669"/>
    <property type="project" value="InterPro"/>
</dbReference>
<name>A0A820GGT9_9BILA</name>
<dbReference type="FunFam" id="2.10.25.10:FF:000173">
    <property type="entry name" value="Neurogenic locus notch protein 2"/>
    <property type="match status" value="1"/>
</dbReference>